<feature type="compositionally biased region" description="Basic and acidic residues" evidence="1">
    <location>
        <begin position="797"/>
        <end position="818"/>
    </location>
</feature>
<dbReference type="Proteomes" id="UP001219518">
    <property type="component" value="Unassembled WGS sequence"/>
</dbReference>
<gene>
    <name evidence="2" type="ORF">KUF71_025807</name>
</gene>
<reference evidence="2" key="1">
    <citation type="submission" date="2021-07" db="EMBL/GenBank/DDBJ databases">
        <authorList>
            <person name="Catto M.A."/>
            <person name="Jacobson A."/>
            <person name="Kennedy G."/>
            <person name="Labadie P."/>
            <person name="Hunt B.G."/>
            <person name="Srinivasan R."/>
        </authorList>
    </citation>
    <scope>NUCLEOTIDE SEQUENCE</scope>
    <source>
        <strain evidence="2">PL_HMW_Pooled</strain>
        <tissue evidence="2">Head</tissue>
    </source>
</reference>
<organism evidence="2 3">
    <name type="scientific">Frankliniella fusca</name>
    <dbReference type="NCBI Taxonomy" id="407009"/>
    <lineage>
        <taxon>Eukaryota</taxon>
        <taxon>Metazoa</taxon>
        <taxon>Ecdysozoa</taxon>
        <taxon>Arthropoda</taxon>
        <taxon>Hexapoda</taxon>
        <taxon>Insecta</taxon>
        <taxon>Pterygota</taxon>
        <taxon>Neoptera</taxon>
        <taxon>Paraneoptera</taxon>
        <taxon>Thysanoptera</taxon>
        <taxon>Terebrantia</taxon>
        <taxon>Thripoidea</taxon>
        <taxon>Thripidae</taxon>
        <taxon>Frankliniella</taxon>
    </lineage>
</organism>
<dbReference type="GO" id="GO:0016301">
    <property type="term" value="F:kinase activity"/>
    <property type="evidence" value="ECO:0007669"/>
    <property type="project" value="UniProtKB-KW"/>
</dbReference>
<sequence length="1165" mass="131672">MLASLKRTLRRRALRATVKRVKLDHLIVEGPCLNQNLSCNAETAPSENLSENGSALESNASDEEVGVGENDGDVNTGFVENDGDVNSLSNGSIQGCVDEHEENVSVLSEESGSDSFNVSECGSEEDVVQFASEREKEEYVIDAVREWAQKPGLLSMSKLDDLLHVLAVVFPRMPLSYKTLFHCDYDYDISEFESGGSFWYKGIRNHLNQLNLKDYLKKYNNITLDVGIDGLPLDKVKLWPILGHLVGSENDPFIIGVYRGFRDPTDVREFLCKYIAELKDLLLNGFAFEGQVYEFRIRNYILDAPARQFVKCIVGHTGYCSCEKCTVYGEYADHRMTFLEDNAPLRSDDSFQLREHPGHHKGNSPLEDVGTRMVSQFVLDPMHLVYAGVMKRLLEFWINVVGKWKLHVEIVDLISSIFEFLKQYCPSDFNRKPRSLKYFKSFKCTELRRILLYDGIIAFKDLVDDNIYKNFLLLHCGIFILSSKPLISSKVDIAAELLRLFVSHSGQIYGSMFVVYNVHNLIHLSSECERLNMTLEEFSAFKFENKLKSIKETLKSGLHQLQQLARRDEEKKSDSVTLPSRACHVYLSLKNRLPFHRAASQHYKKLRAGKLILKIGKTDSCFTNRDGNVFVLHDIVKIRRKVHLFAVIKFFPSQEDENEYMEVGLTNWLHGTLNDDMVGQIYWPPPHKNATNLIKFEVPHETSWKKLNIKVMRFYDTFSAARAAVPHFLADSQYETETGEVPVTRKRTRNRRFISSDSDSDDVPVRKLAKTVIPAPPEVNISSNSRKGSSQSRKGGMSRDELKKQNREDLMARLKAAREAAAAKLKTKSPLKTPEKSPWKIAPLKQPNSKPVSDSVITAELSAGTDISPIKPLEGCENFALEMTESVAQSPSKNHDDNENPDSPNSLLSTPKIIDQQTVESSPTVRYFSQLPNNEAFCLSPRSAKSVTSNLLKKISQKTPADNVSRQLFSTESNAIVDKIKIMEIAIARLEVLSREISAKLDTVLMNVGRLKRTIIPGEAKIIMPAQMQKLPLETKDQLNQFESFLGESDLNLTAVCDHLSSYIRTSVADPERKSANAILQKLLYNNLAKDMNLEGGNGKISFRSLNLHKVFQGTLQSAFPKSDLSIAEDALYRWLKDAKWRKQMPCKVDDSSKAKQKSSSSGKK</sequence>
<keyword evidence="2" id="KW-0808">Transferase</keyword>
<name>A0AAE1LUJ9_9NEOP</name>
<dbReference type="AlphaFoldDB" id="A0AAE1LUJ9"/>
<evidence type="ECO:0000313" key="3">
    <source>
        <dbReference type="Proteomes" id="UP001219518"/>
    </source>
</evidence>
<feature type="region of interest" description="Disordered" evidence="1">
    <location>
        <begin position="1146"/>
        <end position="1165"/>
    </location>
</feature>
<keyword evidence="2" id="KW-0418">Kinase</keyword>
<accession>A0AAE1LUJ9</accession>
<keyword evidence="3" id="KW-1185">Reference proteome</keyword>
<dbReference type="PANTHER" id="PTHR33053">
    <property type="entry name" value="PROTEIN, PUTATIVE-RELATED"/>
    <property type="match status" value="1"/>
</dbReference>
<evidence type="ECO:0000256" key="1">
    <source>
        <dbReference type="SAM" id="MobiDB-lite"/>
    </source>
</evidence>
<proteinExistence type="predicted"/>
<dbReference type="EMBL" id="JAHWGI010001422">
    <property type="protein sequence ID" value="KAK3931354.1"/>
    <property type="molecule type" value="Genomic_DNA"/>
</dbReference>
<comment type="caution">
    <text evidence="2">The sequence shown here is derived from an EMBL/GenBank/DDBJ whole genome shotgun (WGS) entry which is preliminary data.</text>
</comment>
<protein>
    <submittedName>
        <fullName evidence="2">FAST kinase domain-containing protein 4</fullName>
    </submittedName>
</protein>
<feature type="compositionally biased region" description="Polar residues" evidence="1">
    <location>
        <begin position="901"/>
        <end position="913"/>
    </location>
</feature>
<evidence type="ECO:0000313" key="2">
    <source>
        <dbReference type="EMBL" id="KAK3931354.1"/>
    </source>
</evidence>
<feature type="region of interest" description="Disordered" evidence="1">
    <location>
        <begin position="43"/>
        <end position="70"/>
    </location>
</feature>
<feature type="region of interest" description="Disordered" evidence="1">
    <location>
        <begin position="771"/>
        <end position="853"/>
    </location>
</feature>
<feature type="compositionally biased region" description="Low complexity" evidence="1">
    <location>
        <begin position="782"/>
        <end position="795"/>
    </location>
</feature>
<reference evidence="2" key="2">
    <citation type="journal article" date="2023" name="BMC Genomics">
        <title>Pest status, molecular evolution, and epigenetic factors derived from the genome assembly of Frankliniella fusca, a thysanopteran phytovirus vector.</title>
        <authorList>
            <person name="Catto M.A."/>
            <person name="Labadie P.E."/>
            <person name="Jacobson A.L."/>
            <person name="Kennedy G.G."/>
            <person name="Srinivasan R."/>
            <person name="Hunt B.G."/>
        </authorList>
    </citation>
    <scope>NUCLEOTIDE SEQUENCE</scope>
    <source>
        <strain evidence="2">PL_HMW_Pooled</strain>
    </source>
</reference>
<feature type="compositionally biased region" description="Acidic residues" evidence="1">
    <location>
        <begin position="60"/>
        <end position="70"/>
    </location>
</feature>
<feature type="compositionally biased region" description="Polar residues" evidence="1">
    <location>
        <begin position="43"/>
        <end position="59"/>
    </location>
</feature>
<dbReference type="PANTHER" id="PTHR33053:SF25">
    <property type="entry name" value="TRANSPOSASE DOMAIN-CONTAINING PROTEIN"/>
    <property type="match status" value="1"/>
</dbReference>
<feature type="region of interest" description="Disordered" evidence="1">
    <location>
        <begin position="886"/>
        <end position="913"/>
    </location>
</feature>